<evidence type="ECO:0000256" key="1">
    <source>
        <dbReference type="SAM" id="Phobius"/>
    </source>
</evidence>
<feature type="transmembrane region" description="Helical" evidence="1">
    <location>
        <begin position="37"/>
        <end position="58"/>
    </location>
</feature>
<protein>
    <submittedName>
        <fullName evidence="2">Uncharacterized protein</fullName>
    </submittedName>
</protein>
<sequence length="240" mass="27397">MDSKETSQKQNEPRNDAHLTERIFGDGPRQLLTHPGLILSSTYFIWALIGLTYLVMYYSHFNISILKYLEVTDILIAGLQEPKVSIAVFGALAVIIAIVKAAMWSTRYQQEKGKNFSPWMRVVFFVFFYVPKNRTALRLSLLVSLILYFAVFLELLLADEVNQIKSSANNFVQVKQEQQWIRGQCEASQIASWKLLGTTTKFVFLYNVDCDSTQVLPIESIQSIANVPNTNENLTEETQQ</sequence>
<feature type="transmembrane region" description="Helical" evidence="1">
    <location>
        <begin position="137"/>
        <end position="157"/>
    </location>
</feature>
<keyword evidence="1" id="KW-0472">Membrane</keyword>
<keyword evidence="1" id="KW-0812">Transmembrane</keyword>
<gene>
    <name evidence="2" type="ORF">Q9312_03615</name>
</gene>
<organism evidence="2 3">
    <name type="scientific">Pleionea litopenaei</name>
    <dbReference type="NCBI Taxonomy" id="3070815"/>
    <lineage>
        <taxon>Bacteria</taxon>
        <taxon>Pseudomonadati</taxon>
        <taxon>Pseudomonadota</taxon>
        <taxon>Gammaproteobacteria</taxon>
        <taxon>Oceanospirillales</taxon>
        <taxon>Pleioneaceae</taxon>
        <taxon>Pleionea</taxon>
    </lineage>
</organism>
<keyword evidence="1" id="KW-1133">Transmembrane helix</keyword>
<keyword evidence="3" id="KW-1185">Reference proteome</keyword>
<name>A0AA51RUZ3_9GAMM</name>
<dbReference type="KEGG" id="plei:Q9312_03615"/>
<evidence type="ECO:0000313" key="2">
    <source>
        <dbReference type="EMBL" id="WMS88010.1"/>
    </source>
</evidence>
<dbReference type="RefSeq" id="WP_309203187.1">
    <property type="nucleotide sequence ID" value="NZ_CP133548.1"/>
</dbReference>
<accession>A0AA51RUZ3</accession>
<dbReference type="Proteomes" id="UP001239782">
    <property type="component" value="Chromosome"/>
</dbReference>
<feature type="transmembrane region" description="Helical" evidence="1">
    <location>
        <begin position="84"/>
        <end position="103"/>
    </location>
</feature>
<evidence type="ECO:0000313" key="3">
    <source>
        <dbReference type="Proteomes" id="UP001239782"/>
    </source>
</evidence>
<dbReference type="AlphaFoldDB" id="A0AA51RUZ3"/>
<dbReference type="EMBL" id="CP133548">
    <property type="protein sequence ID" value="WMS88010.1"/>
    <property type="molecule type" value="Genomic_DNA"/>
</dbReference>
<reference evidence="2 3" key="1">
    <citation type="submission" date="2023-08" db="EMBL/GenBank/DDBJ databases">
        <title>Pleionea litopenaei sp. nov., isolated from stomach of juvenile Litopenaeus vannamei.</title>
        <authorList>
            <person name="Rho A.M."/>
            <person name="Hwang C.Y."/>
        </authorList>
    </citation>
    <scope>NUCLEOTIDE SEQUENCE [LARGE SCALE GENOMIC DNA]</scope>
    <source>
        <strain evidence="2 3">HL-JVS1</strain>
    </source>
</reference>
<proteinExistence type="predicted"/>